<comment type="similarity">
    <text evidence="1 4">Belongs to the eukaryotic ribosomal protein eS24 family.</text>
</comment>
<dbReference type="Proteomes" id="UP000239899">
    <property type="component" value="Unassembled WGS sequence"/>
</dbReference>
<dbReference type="InterPro" id="IPR001163">
    <property type="entry name" value="Sm_dom_euk/arc"/>
</dbReference>
<dbReference type="STRING" id="3076.A0A2P6TTK7"/>
<evidence type="ECO:0000313" key="8">
    <source>
        <dbReference type="Proteomes" id="UP000239899"/>
    </source>
</evidence>
<dbReference type="Gene3D" id="3.30.70.3370">
    <property type="match status" value="1"/>
</dbReference>
<evidence type="ECO:0000259" key="6">
    <source>
        <dbReference type="SMART" id="SM00651"/>
    </source>
</evidence>
<dbReference type="InterPro" id="IPR001976">
    <property type="entry name" value="Ribosomal_eS24"/>
</dbReference>
<dbReference type="OrthoDB" id="10251131at2759"/>
<organism evidence="7 8">
    <name type="scientific">Chlorella sorokiniana</name>
    <name type="common">Freshwater green alga</name>
    <dbReference type="NCBI Taxonomy" id="3076"/>
    <lineage>
        <taxon>Eukaryota</taxon>
        <taxon>Viridiplantae</taxon>
        <taxon>Chlorophyta</taxon>
        <taxon>core chlorophytes</taxon>
        <taxon>Trebouxiophyceae</taxon>
        <taxon>Chlorellales</taxon>
        <taxon>Chlorellaceae</taxon>
        <taxon>Chlorella clade</taxon>
        <taxon>Chlorella</taxon>
    </lineage>
</organism>
<dbReference type="Pfam" id="PF01282">
    <property type="entry name" value="Ribosomal_S24e"/>
    <property type="match status" value="1"/>
</dbReference>
<dbReference type="GO" id="GO:0005840">
    <property type="term" value="C:ribosome"/>
    <property type="evidence" value="ECO:0007669"/>
    <property type="project" value="UniProtKB-KW"/>
</dbReference>
<dbReference type="InterPro" id="IPR018098">
    <property type="entry name" value="Ribosomal_eS24_CS"/>
</dbReference>
<dbReference type="GO" id="GO:0003735">
    <property type="term" value="F:structural constituent of ribosome"/>
    <property type="evidence" value="ECO:0007669"/>
    <property type="project" value="InterPro"/>
</dbReference>
<dbReference type="Pfam" id="PF01423">
    <property type="entry name" value="LSM"/>
    <property type="match status" value="1"/>
</dbReference>
<dbReference type="GO" id="GO:1990904">
    <property type="term" value="C:ribonucleoprotein complex"/>
    <property type="evidence" value="ECO:0007669"/>
    <property type="project" value="UniProtKB-KW"/>
</dbReference>
<gene>
    <name evidence="7" type="ORF">C2E21_3842</name>
</gene>
<dbReference type="SUPFAM" id="SSF50182">
    <property type="entry name" value="Sm-like ribonucleoproteins"/>
    <property type="match status" value="1"/>
</dbReference>
<evidence type="ECO:0000256" key="1">
    <source>
        <dbReference type="ARBA" id="ARBA00009680"/>
    </source>
</evidence>
<dbReference type="HAMAP" id="MF_00545">
    <property type="entry name" value="Ribosomal_eS24"/>
    <property type="match status" value="1"/>
</dbReference>
<protein>
    <recommendedName>
        <fullName evidence="4">40S ribosomal protein S24</fullName>
    </recommendedName>
</protein>
<feature type="domain" description="Sm" evidence="6">
    <location>
        <begin position="18"/>
        <end position="83"/>
    </location>
</feature>
<evidence type="ECO:0000256" key="3">
    <source>
        <dbReference type="ARBA" id="ARBA00023274"/>
    </source>
</evidence>
<dbReference type="InterPro" id="IPR012678">
    <property type="entry name" value="Ribosomal_uL23/eL15/eS24_sf"/>
</dbReference>
<accession>A0A2P6TTK7</accession>
<dbReference type="SUPFAM" id="SSF54189">
    <property type="entry name" value="Ribosomal proteins S24e, L23 and L15e"/>
    <property type="match status" value="1"/>
</dbReference>
<dbReference type="GO" id="GO:0006412">
    <property type="term" value="P:translation"/>
    <property type="evidence" value="ECO:0007669"/>
    <property type="project" value="InterPro"/>
</dbReference>
<keyword evidence="3" id="KW-0687">Ribonucleoprotein</keyword>
<dbReference type="SMART" id="SM00651">
    <property type="entry name" value="Sm"/>
    <property type="match status" value="1"/>
</dbReference>
<feature type="region of interest" description="Disordered" evidence="5">
    <location>
        <begin position="250"/>
        <end position="275"/>
    </location>
</feature>
<dbReference type="PANTHER" id="PTHR10496">
    <property type="entry name" value="40S RIBOSOMAL PROTEIN S24"/>
    <property type="match status" value="1"/>
</dbReference>
<reference evidence="7 8" key="1">
    <citation type="journal article" date="2018" name="Plant J.">
        <title>Genome sequences of Chlorella sorokiniana UTEX 1602 and Micractinium conductrix SAG 241.80: implications to maltose excretion by a green alga.</title>
        <authorList>
            <person name="Arriola M.B."/>
            <person name="Velmurugan N."/>
            <person name="Zhang Y."/>
            <person name="Plunkett M.H."/>
            <person name="Hondzo H."/>
            <person name="Barney B.M."/>
        </authorList>
    </citation>
    <scope>NUCLEOTIDE SEQUENCE [LARGE SCALE GENOMIC DNA]</scope>
    <source>
        <strain evidence="8">UTEX 1602</strain>
    </source>
</reference>
<evidence type="ECO:0000313" key="7">
    <source>
        <dbReference type="EMBL" id="PRW57383.1"/>
    </source>
</evidence>
<dbReference type="PROSITE" id="PS00529">
    <property type="entry name" value="RIBOSOMAL_S24E"/>
    <property type="match status" value="1"/>
</dbReference>
<dbReference type="InterPro" id="IPR053709">
    <property type="entry name" value="eRP_eS24_sf"/>
</dbReference>
<keyword evidence="2" id="KW-0689">Ribosomal protein</keyword>
<proteinExistence type="inferred from homology"/>
<evidence type="ECO:0000256" key="5">
    <source>
        <dbReference type="SAM" id="MobiDB-lite"/>
    </source>
</evidence>
<dbReference type="InterPro" id="IPR010920">
    <property type="entry name" value="LSM_dom_sf"/>
</dbReference>
<dbReference type="AlphaFoldDB" id="A0A2P6TTK7"/>
<sequence>MGRGGGRRRAPRATTLATFVSALEGQRLVVELRYDTIVRGTLVGADDQLNLQLEEASVQPLQGPRREASYLYVKGRHVRFIHLPGNMDPAAAIEQHRKRVAAAVRAHAAQQAQLAQQPEGRLAKGAQLEFQRSGSGPGGSAAQAMDTDANMATIRTRKFMTNRLLGRKQFVLDVLHPGKANVSKADLREKLAKMYDVKDLNCVFVFGMRTQFGGGKSSGFGLIYDNVEVAKKFEPKYRLVRNGLAEAVQKSRKQIKERKNRSKPLRGVKKSGGKK</sequence>
<comment type="caution">
    <text evidence="7">The sequence shown here is derived from an EMBL/GenBank/DDBJ whole genome shotgun (WGS) entry which is preliminary data.</text>
</comment>
<evidence type="ECO:0000256" key="4">
    <source>
        <dbReference type="RuleBase" id="RU004383"/>
    </source>
</evidence>
<keyword evidence="8" id="KW-1185">Reference proteome</keyword>
<name>A0A2P6TTK7_CHLSO</name>
<dbReference type="FunFam" id="3.30.70.3370:FF:000001">
    <property type="entry name" value="40S ribosomal protein S24"/>
    <property type="match status" value="1"/>
</dbReference>
<evidence type="ECO:0000256" key="2">
    <source>
        <dbReference type="ARBA" id="ARBA00022980"/>
    </source>
</evidence>
<dbReference type="Gene3D" id="2.30.30.100">
    <property type="match status" value="1"/>
</dbReference>
<dbReference type="EMBL" id="LHPG02000007">
    <property type="protein sequence ID" value="PRW57383.1"/>
    <property type="molecule type" value="Genomic_DNA"/>
</dbReference>